<dbReference type="AlphaFoldDB" id="A0AAV7RMB8"/>
<dbReference type="EMBL" id="JANPWB010000009">
    <property type="protein sequence ID" value="KAJ1152702.1"/>
    <property type="molecule type" value="Genomic_DNA"/>
</dbReference>
<protein>
    <submittedName>
        <fullName evidence="2">Uncharacterized protein</fullName>
    </submittedName>
</protein>
<proteinExistence type="predicted"/>
<accession>A0AAV7RMB8</accession>
<gene>
    <name evidence="2" type="ORF">NDU88_005477</name>
</gene>
<reference evidence="2" key="1">
    <citation type="journal article" date="2022" name="bioRxiv">
        <title>Sequencing and chromosome-scale assembly of the giantPleurodeles waltlgenome.</title>
        <authorList>
            <person name="Brown T."/>
            <person name="Elewa A."/>
            <person name="Iarovenko S."/>
            <person name="Subramanian E."/>
            <person name="Araus A.J."/>
            <person name="Petzold A."/>
            <person name="Susuki M."/>
            <person name="Suzuki K.-i.T."/>
            <person name="Hayashi T."/>
            <person name="Toyoda A."/>
            <person name="Oliveira C."/>
            <person name="Osipova E."/>
            <person name="Leigh N.D."/>
            <person name="Simon A."/>
            <person name="Yun M.H."/>
        </authorList>
    </citation>
    <scope>NUCLEOTIDE SEQUENCE</scope>
    <source>
        <strain evidence="2">20211129_DDA</strain>
        <tissue evidence="2">Liver</tissue>
    </source>
</reference>
<sequence>MPAWWIGPREEPEEAEGRRPNGGPSPRLSKDLKCLTAVTGDAWADKSGARGADLRTTVTTQASSKAGACVKPGRIDCCRGSRPFPGKERQNWVLPDPLGQVL</sequence>
<evidence type="ECO:0000313" key="2">
    <source>
        <dbReference type="EMBL" id="KAJ1152702.1"/>
    </source>
</evidence>
<feature type="region of interest" description="Disordered" evidence="1">
    <location>
        <begin position="1"/>
        <end position="30"/>
    </location>
</feature>
<keyword evidence="3" id="KW-1185">Reference proteome</keyword>
<evidence type="ECO:0000256" key="1">
    <source>
        <dbReference type="SAM" id="MobiDB-lite"/>
    </source>
</evidence>
<organism evidence="2 3">
    <name type="scientific">Pleurodeles waltl</name>
    <name type="common">Iberian ribbed newt</name>
    <dbReference type="NCBI Taxonomy" id="8319"/>
    <lineage>
        <taxon>Eukaryota</taxon>
        <taxon>Metazoa</taxon>
        <taxon>Chordata</taxon>
        <taxon>Craniata</taxon>
        <taxon>Vertebrata</taxon>
        <taxon>Euteleostomi</taxon>
        <taxon>Amphibia</taxon>
        <taxon>Batrachia</taxon>
        <taxon>Caudata</taxon>
        <taxon>Salamandroidea</taxon>
        <taxon>Salamandridae</taxon>
        <taxon>Pleurodelinae</taxon>
        <taxon>Pleurodeles</taxon>
    </lineage>
</organism>
<name>A0AAV7RMB8_PLEWA</name>
<comment type="caution">
    <text evidence="2">The sequence shown here is derived from an EMBL/GenBank/DDBJ whole genome shotgun (WGS) entry which is preliminary data.</text>
</comment>
<dbReference type="Proteomes" id="UP001066276">
    <property type="component" value="Chromosome 5"/>
</dbReference>
<evidence type="ECO:0000313" key="3">
    <source>
        <dbReference type="Proteomes" id="UP001066276"/>
    </source>
</evidence>